<proteinExistence type="predicted"/>
<dbReference type="RefSeq" id="WP_096355528.1">
    <property type="nucleotide sequence ID" value="NZ_AP017313.1"/>
</dbReference>
<evidence type="ECO:0008006" key="3">
    <source>
        <dbReference type="Google" id="ProtNLM"/>
    </source>
</evidence>
<gene>
    <name evidence="1" type="ORF">FHS11_003550</name>
</gene>
<evidence type="ECO:0000313" key="1">
    <source>
        <dbReference type="EMBL" id="MBB3057122.1"/>
    </source>
</evidence>
<dbReference type="OrthoDB" id="9798269at2"/>
<reference evidence="1" key="1">
    <citation type="submission" date="2020-08" db="EMBL/GenBank/DDBJ databases">
        <title>Genomic Encyclopedia of Type Strains, Phase III (KMG-III): the genomes of soil and plant-associated and newly described type strains.</title>
        <authorList>
            <person name="Whitman W."/>
        </authorList>
    </citation>
    <scope>NUCLEOTIDE SEQUENCE [LARGE SCALE GENOMIC DNA]</scope>
    <source>
        <strain evidence="1">CECT 8628</strain>
    </source>
</reference>
<dbReference type="Proteomes" id="UP000539265">
    <property type="component" value="Unassembled WGS sequence"/>
</dbReference>
<organism evidence="1 2">
    <name type="scientific">Mucilaginibacter gotjawali</name>
    <dbReference type="NCBI Taxonomy" id="1550579"/>
    <lineage>
        <taxon>Bacteria</taxon>
        <taxon>Pseudomonadati</taxon>
        <taxon>Bacteroidota</taxon>
        <taxon>Sphingobacteriia</taxon>
        <taxon>Sphingobacteriales</taxon>
        <taxon>Sphingobacteriaceae</taxon>
        <taxon>Mucilaginibacter</taxon>
    </lineage>
</organism>
<protein>
    <recommendedName>
        <fullName evidence="3">AbiEi antitoxin C-terminal domain-containing protein</fullName>
    </recommendedName>
</protein>
<dbReference type="AlphaFoldDB" id="A0A839SIB5"/>
<dbReference type="EMBL" id="JACHWX010000011">
    <property type="protein sequence ID" value="MBB3057122.1"/>
    <property type="molecule type" value="Genomic_DNA"/>
</dbReference>
<accession>A0A839SIB5</accession>
<evidence type="ECO:0000313" key="2">
    <source>
        <dbReference type="Proteomes" id="UP000539265"/>
    </source>
</evidence>
<keyword evidence="2" id="KW-1185">Reference proteome</keyword>
<name>A0A839SIB5_9SPHI</name>
<sequence length="212" mass="24027">MDIRQAIRSYARQPLTHQLLLSLLKDYKSPNDKISSLLNDRVLTGIKKGLYIAGPVLKANKPEPFLMANQILGPSYVSLDSALSYYGLIPERVYEITSATVKASRKFVTEMGLFSYTHLSLPYYSFGIQQQILSDEQYVMMASPEKALFDKVITTSGLVLRSKKHAWEYLVENLRMDEDSLKDFDTTSMSSWLQDAPKKDSLSMVIKALNNL</sequence>
<comment type="caution">
    <text evidence="1">The sequence shown here is derived from an EMBL/GenBank/DDBJ whole genome shotgun (WGS) entry which is preliminary data.</text>
</comment>